<keyword evidence="4 9" id="KW-0863">Zinc-finger</keyword>
<dbReference type="Gene3D" id="3.30.160.60">
    <property type="entry name" value="Classic Zinc Finger"/>
    <property type="match status" value="5"/>
</dbReference>
<feature type="domain" description="C2H2-type" evidence="11">
    <location>
        <begin position="396"/>
        <end position="424"/>
    </location>
</feature>
<dbReference type="PANTHER" id="PTHR46179">
    <property type="entry name" value="ZINC FINGER PROTEIN"/>
    <property type="match status" value="1"/>
</dbReference>
<keyword evidence="6" id="KW-0805">Transcription regulation</keyword>
<keyword evidence="7" id="KW-0804">Transcription</keyword>
<accession>A0A922MEN1</accession>
<evidence type="ECO:0000256" key="9">
    <source>
        <dbReference type="PROSITE-ProRule" id="PRU00042"/>
    </source>
</evidence>
<evidence type="ECO:0000256" key="5">
    <source>
        <dbReference type="ARBA" id="ARBA00022833"/>
    </source>
</evidence>
<evidence type="ECO:0000256" key="10">
    <source>
        <dbReference type="SAM" id="MobiDB-lite"/>
    </source>
</evidence>
<keyword evidence="2" id="KW-0479">Metal-binding</keyword>
<evidence type="ECO:0000259" key="11">
    <source>
        <dbReference type="PROSITE" id="PS50157"/>
    </source>
</evidence>
<evidence type="ECO:0000256" key="7">
    <source>
        <dbReference type="ARBA" id="ARBA00023163"/>
    </source>
</evidence>
<feature type="compositionally biased region" description="Basic residues" evidence="10">
    <location>
        <begin position="150"/>
        <end position="171"/>
    </location>
</feature>
<feature type="compositionally biased region" description="Polar residues" evidence="10">
    <location>
        <begin position="98"/>
        <end position="108"/>
    </location>
</feature>
<feature type="domain" description="C2H2-type" evidence="11">
    <location>
        <begin position="425"/>
        <end position="447"/>
    </location>
</feature>
<dbReference type="PANTHER" id="PTHR46179:SF13">
    <property type="entry name" value="C2H2-TYPE DOMAIN-CONTAINING PROTEIN"/>
    <property type="match status" value="1"/>
</dbReference>
<feature type="domain" description="C2H2-type" evidence="11">
    <location>
        <begin position="367"/>
        <end position="395"/>
    </location>
</feature>
<dbReference type="AlphaFoldDB" id="A0A922MEN1"/>
<dbReference type="EMBL" id="JACEFF010000571">
    <property type="protein sequence ID" value="KAH9635204.1"/>
    <property type="molecule type" value="Genomic_DNA"/>
</dbReference>
<dbReference type="GO" id="GO:0006357">
    <property type="term" value="P:regulation of transcription by RNA polymerase II"/>
    <property type="evidence" value="ECO:0007669"/>
    <property type="project" value="TreeGrafter"/>
</dbReference>
<sequence length="543" mass="63270">MSTNTRKGPIVDPGLCRCCGATKKCRLLNVEYDWLGTREVYSEMFVDCFGLLVSTHTIKLLSFREEEDCCTNNQIFKSELEVKVEPEDGCPPEEPNPVDNQNLVNDDGNQVPDVNVDVGNQIQDLDGDMDDLYQPEEDIEADNASDSSIKVKKSPKKKKLKSKTKSCKRKKVDPERGQVKLRSPKPLPPPAKRNIDNEQKILFNTIAIVENSFVCPFNSSFSDYYCIYCRQSHTDPNRLREHTLTHDPKTFKDIVSIKKQIQIDIFRIDCRLCSITIDDLDSFKTHITSAHGIVLFDVSNEFLKFRLTVNNLTCIECDSSFGFFHALKKHMAEHFGTCICDICGAHYFEERMLVLHQKTHKKVDVCFPCKDCGKVFKSKHSRYLHEAKMHRKEPAYQCYKCDSVFFTYSLRYRHMIDSHGEERMFPCDLCDRAYDSRKSLREHNRRHHLKVLKHQCDLCEKRFYLPSRLKEHMATHTGERNFRCEFCGKSYPRLRGLNVHIQSHVSYKKFNCLICNATFTQNFNLRNHMKRQHQSLSLDEPNE</sequence>
<evidence type="ECO:0000313" key="13">
    <source>
        <dbReference type="Proteomes" id="UP000814243"/>
    </source>
</evidence>
<evidence type="ECO:0000256" key="1">
    <source>
        <dbReference type="ARBA" id="ARBA00004123"/>
    </source>
</evidence>
<dbReference type="InterPro" id="IPR051061">
    <property type="entry name" value="Zinc_finger_trans_reg"/>
</dbReference>
<dbReference type="InterPro" id="IPR013087">
    <property type="entry name" value="Znf_C2H2_type"/>
</dbReference>
<feature type="domain" description="C2H2-type" evidence="11">
    <location>
        <begin position="454"/>
        <end position="481"/>
    </location>
</feature>
<protein>
    <recommendedName>
        <fullName evidence="11">C2H2-type domain-containing protein</fullName>
    </recommendedName>
</protein>
<dbReference type="InterPro" id="IPR036236">
    <property type="entry name" value="Znf_C2H2_sf"/>
</dbReference>
<name>A0A922MEN1_SPOEX</name>
<evidence type="ECO:0000256" key="8">
    <source>
        <dbReference type="ARBA" id="ARBA00023242"/>
    </source>
</evidence>
<dbReference type="GO" id="GO:0005634">
    <property type="term" value="C:nucleus"/>
    <property type="evidence" value="ECO:0007669"/>
    <property type="project" value="UniProtKB-SubCell"/>
</dbReference>
<keyword evidence="8" id="KW-0539">Nucleus</keyword>
<dbReference type="GO" id="GO:0008270">
    <property type="term" value="F:zinc ion binding"/>
    <property type="evidence" value="ECO:0007669"/>
    <property type="project" value="UniProtKB-KW"/>
</dbReference>
<evidence type="ECO:0000256" key="2">
    <source>
        <dbReference type="ARBA" id="ARBA00022723"/>
    </source>
</evidence>
<feature type="region of interest" description="Disordered" evidence="10">
    <location>
        <begin position="138"/>
        <end position="194"/>
    </location>
</feature>
<feature type="domain" description="C2H2-type" evidence="11">
    <location>
        <begin position="510"/>
        <end position="533"/>
    </location>
</feature>
<organism evidence="12 13">
    <name type="scientific">Spodoptera exigua</name>
    <name type="common">Beet armyworm</name>
    <name type="synonym">Noctua fulgens</name>
    <dbReference type="NCBI Taxonomy" id="7107"/>
    <lineage>
        <taxon>Eukaryota</taxon>
        <taxon>Metazoa</taxon>
        <taxon>Ecdysozoa</taxon>
        <taxon>Arthropoda</taxon>
        <taxon>Hexapoda</taxon>
        <taxon>Insecta</taxon>
        <taxon>Pterygota</taxon>
        <taxon>Neoptera</taxon>
        <taxon>Endopterygota</taxon>
        <taxon>Lepidoptera</taxon>
        <taxon>Glossata</taxon>
        <taxon>Ditrysia</taxon>
        <taxon>Noctuoidea</taxon>
        <taxon>Noctuidae</taxon>
        <taxon>Amphipyrinae</taxon>
        <taxon>Spodoptera</taxon>
    </lineage>
</organism>
<comment type="subcellular location">
    <subcellularLocation>
        <location evidence="1">Nucleus</location>
    </subcellularLocation>
</comment>
<dbReference type="PROSITE" id="PS50157">
    <property type="entry name" value="ZINC_FINGER_C2H2_2"/>
    <property type="match status" value="6"/>
</dbReference>
<dbReference type="PROSITE" id="PS00028">
    <property type="entry name" value="ZINC_FINGER_C2H2_1"/>
    <property type="match status" value="6"/>
</dbReference>
<proteinExistence type="predicted"/>
<evidence type="ECO:0000256" key="6">
    <source>
        <dbReference type="ARBA" id="ARBA00023015"/>
    </source>
</evidence>
<dbReference type="Proteomes" id="UP000814243">
    <property type="component" value="Unassembled WGS sequence"/>
</dbReference>
<dbReference type="Pfam" id="PF00096">
    <property type="entry name" value="zf-C2H2"/>
    <property type="match status" value="4"/>
</dbReference>
<dbReference type="SMART" id="SM00355">
    <property type="entry name" value="ZnF_C2H2"/>
    <property type="match status" value="10"/>
</dbReference>
<comment type="caution">
    <text evidence="12">The sequence shown here is derived from an EMBL/GenBank/DDBJ whole genome shotgun (WGS) entry which is preliminary data.</text>
</comment>
<dbReference type="Pfam" id="PF13912">
    <property type="entry name" value="zf-C2H2_6"/>
    <property type="match status" value="1"/>
</dbReference>
<keyword evidence="3" id="KW-0677">Repeat</keyword>
<gene>
    <name evidence="12" type="ORF">HF086_009544</name>
</gene>
<feature type="region of interest" description="Disordered" evidence="10">
    <location>
        <begin position="84"/>
        <end position="115"/>
    </location>
</feature>
<reference evidence="12" key="1">
    <citation type="journal article" date="2021" name="G3 (Bethesda)">
        <title>Genome and transcriptome analysis of the beet armyworm Spodoptera exigua reveals targets for pest control. .</title>
        <authorList>
            <person name="Simon S."/>
            <person name="Breeschoten T."/>
            <person name="Jansen H.J."/>
            <person name="Dirks R.P."/>
            <person name="Schranz M.E."/>
            <person name="Ros V.I.D."/>
        </authorList>
    </citation>
    <scope>NUCLEOTIDE SEQUENCE</scope>
    <source>
        <strain evidence="12">TB_SE_WUR_2020</strain>
    </source>
</reference>
<dbReference type="SUPFAM" id="SSF57667">
    <property type="entry name" value="beta-beta-alpha zinc fingers"/>
    <property type="match status" value="5"/>
</dbReference>
<keyword evidence="5" id="KW-0862">Zinc</keyword>
<dbReference type="FunFam" id="3.30.160.60:FF:000100">
    <property type="entry name" value="Zinc finger 45-like"/>
    <property type="match status" value="1"/>
</dbReference>
<evidence type="ECO:0000256" key="4">
    <source>
        <dbReference type="ARBA" id="ARBA00022771"/>
    </source>
</evidence>
<feature type="domain" description="C2H2-type" evidence="11">
    <location>
        <begin position="482"/>
        <end position="509"/>
    </location>
</feature>
<evidence type="ECO:0000313" key="12">
    <source>
        <dbReference type="EMBL" id="KAH9635204.1"/>
    </source>
</evidence>
<evidence type="ECO:0000256" key="3">
    <source>
        <dbReference type="ARBA" id="ARBA00022737"/>
    </source>
</evidence>